<dbReference type="Pfam" id="PF17765">
    <property type="entry name" value="MLTR_LBD"/>
    <property type="match status" value="1"/>
</dbReference>
<gene>
    <name evidence="2" type="ORF">OJ997_06120</name>
</gene>
<dbReference type="Pfam" id="PF13560">
    <property type="entry name" value="HTH_31"/>
    <property type="match status" value="1"/>
</dbReference>
<dbReference type="InterPro" id="IPR010982">
    <property type="entry name" value="Lambda_DNA-bd_dom_sf"/>
</dbReference>
<dbReference type="PROSITE" id="PS50943">
    <property type="entry name" value="HTH_CROC1"/>
    <property type="match status" value="1"/>
</dbReference>
<evidence type="ECO:0000313" key="3">
    <source>
        <dbReference type="Proteomes" id="UP001147653"/>
    </source>
</evidence>
<dbReference type="GO" id="GO:0003677">
    <property type="term" value="F:DNA binding"/>
    <property type="evidence" value="ECO:0007669"/>
    <property type="project" value="InterPro"/>
</dbReference>
<dbReference type="EMBL" id="JAPDDP010000007">
    <property type="protein sequence ID" value="MDA0179863.1"/>
    <property type="molecule type" value="Genomic_DNA"/>
</dbReference>
<dbReference type="RefSeq" id="WP_270024172.1">
    <property type="nucleotide sequence ID" value="NZ_JAPDDP010000007.1"/>
</dbReference>
<dbReference type="PANTHER" id="PTHR35010:SF2">
    <property type="entry name" value="BLL4672 PROTEIN"/>
    <property type="match status" value="1"/>
</dbReference>
<name>A0A9X3N550_9ACTN</name>
<organism evidence="2 3">
    <name type="scientific">Solirubrobacter phytolaccae</name>
    <dbReference type="NCBI Taxonomy" id="1404360"/>
    <lineage>
        <taxon>Bacteria</taxon>
        <taxon>Bacillati</taxon>
        <taxon>Actinomycetota</taxon>
        <taxon>Thermoleophilia</taxon>
        <taxon>Solirubrobacterales</taxon>
        <taxon>Solirubrobacteraceae</taxon>
        <taxon>Solirubrobacter</taxon>
    </lineage>
</organism>
<dbReference type="SMART" id="SM00530">
    <property type="entry name" value="HTH_XRE"/>
    <property type="match status" value="1"/>
</dbReference>
<dbReference type="AlphaFoldDB" id="A0A9X3N550"/>
<evidence type="ECO:0000313" key="2">
    <source>
        <dbReference type="EMBL" id="MDA0179863.1"/>
    </source>
</evidence>
<evidence type="ECO:0000259" key="1">
    <source>
        <dbReference type="PROSITE" id="PS50943"/>
    </source>
</evidence>
<reference evidence="2" key="1">
    <citation type="submission" date="2022-10" db="EMBL/GenBank/DDBJ databases">
        <title>The WGS of Solirubrobacter phytolaccae KCTC 29190.</title>
        <authorList>
            <person name="Jiang Z."/>
        </authorList>
    </citation>
    <scope>NUCLEOTIDE SEQUENCE</scope>
    <source>
        <strain evidence="2">KCTC 29190</strain>
    </source>
</reference>
<protein>
    <submittedName>
        <fullName evidence="2">Helix-turn-helix domain-containing protein</fullName>
    </submittedName>
</protein>
<dbReference type="Proteomes" id="UP001147653">
    <property type="component" value="Unassembled WGS sequence"/>
</dbReference>
<sequence>MGVSSNELAQFLATRRANVTPADVGLPVHGRRQVRGLRREEVASLAGVSVEYYKRLERGQATAPSDSVLAALAEALRLNDAERTHLFDLVHASGPSARRSLPAEPHQIRPAARRVLDSLGAPATITNARGDYLGANALGHALFAPLFESPEGPPNGARFTFLDPAARTFWLDWERVAKDIVGTLRSYAGRNPYDRELCALVEELSARSEPFRTWWAAHTVHAHRAGVKAIRHPIVGELELTFEMVTFTADELPMAIFTAAAGSPSETGLNLLASWAATPSERSPLAG</sequence>
<feature type="domain" description="HTH cro/C1-type" evidence="1">
    <location>
        <begin position="32"/>
        <end position="83"/>
    </location>
</feature>
<keyword evidence="3" id="KW-1185">Reference proteome</keyword>
<dbReference type="Gene3D" id="3.30.450.180">
    <property type="match status" value="1"/>
</dbReference>
<dbReference type="PANTHER" id="PTHR35010">
    <property type="entry name" value="BLL4672 PROTEIN-RELATED"/>
    <property type="match status" value="1"/>
</dbReference>
<dbReference type="Gene3D" id="1.10.260.40">
    <property type="entry name" value="lambda repressor-like DNA-binding domains"/>
    <property type="match status" value="1"/>
</dbReference>
<dbReference type="InterPro" id="IPR001387">
    <property type="entry name" value="Cro/C1-type_HTH"/>
</dbReference>
<proteinExistence type="predicted"/>
<accession>A0A9X3N550</accession>
<dbReference type="CDD" id="cd00093">
    <property type="entry name" value="HTH_XRE"/>
    <property type="match status" value="1"/>
</dbReference>
<dbReference type="SUPFAM" id="SSF47413">
    <property type="entry name" value="lambda repressor-like DNA-binding domains"/>
    <property type="match status" value="1"/>
</dbReference>
<comment type="caution">
    <text evidence="2">The sequence shown here is derived from an EMBL/GenBank/DDBJ whole genome shotgun (WGS) entry which is preliminary data.</text>
</comment>
<dbReference type="InterPro" id="IPR041413">
    <property type="entry name" value="MLTR_LBD"/>
</dbReference>